<evidence type="ECO:0000256" key="2">
    <source>
        <dbReference type="ARBA" id="ARBA00022763"/>
    </source>
</evidence>
<keyword evidence="3 5" id="KW-0378">Hydrolase</keyword>
<comment type="similarity">
    <text evidence="1 5">Belongs to the DNA glycosylase MPG family.</text>
</comment>
<keyword evidence="2 5" id="KW-0227">DNA damage</keyword>
<dbReference type="NCBIfam" id="TIGR00567">
    <property type="entry name" value="3mg"/>
    <property type="match status" value="1"/>
</dbReference>
<dbReference type="Proteomes" id="UP000177362">
    <property type="component" value="Unassembled WGS sequence"/>
</dbReference>
<dbReference type="Pfam" id="PF02245">
    <property type="entry name" value="Pur_DNA_glyco"/>
    <property type="match status" value="1"/>
</dbReference>
<dbReference type="EC" id="3.2.2.-" evidence="5"/>
<dbReference type="PANTHER" id="PTHR10429:SF0">
    <property type="entry name" value="DNA-3-METHYLADENINE GLYCOSYLASE"/>
    <property type="match status" value="1"/>
</dbReference>
<name>A0A1G2KQ14_9BACT</name>
<accession>A0A1G2KQ14</accession>
<dbReference type="InterPro" id="IPR036995">
    <property type="entry name" value="MPG_sf"/>
</dbReference>
<dbReference type="GO" id="GO:0003677">
    <property type="term" value="F:DNA binding"/>
    <property type="evidence" value="ECO:0007669"/>
    <property type="project" value="InterPro"/>
</dbReference>
<proteinExistence type="inferred from homology"/>
<sequence>MNVVRKISPKILPQSFFARPTVIVARELLGKYLVRKENQKTKAHMITEVEAYTGADDMSSHAAMGPTKRNQAMFGAPGHWYVYLIYGMYHCLNIVTEPDGTPSAVLIRGVASSKRGNPRPGREGISGPGKVCKELNITRALYGQSAARKSGLWIEDRGVDLKGLGYKITQTPRMNIGGDQKAKRQLWRFLLEPISKIIA</sequence>
<dbReference type="GO" id="GO:0003905">
    <property type="term" value="F:alkylbase DNA N-glycosylase activity"/>
    <property type="evidence" value="ECO:0007669"/>
    <property type="project" value="InterPro"/>
</dbReference>
<dbReference type="AlphaFoldDB" id="A0A1G2KQ14"/>
<gene>
    <name evidence="6" type="ORF">A3C11_01085</name>
</gene>
<evidence type="ECO:0000256" key="1">
    <source>
        <dbReference type="ARBA" id="ARBA00009232"/>
    </source>
</evidence>
<dbReference type="InterPro" id="IPR011034">
    <property type="entry name" value="Formyl_transferase-like_C_sf"/>
</dbReference>
<dbReference type="SUPFAM" id="SSF50486">
    <property type="entry name" value="FMT C-terminal domain-like"/>
    <property type="match status" value="1"/>
</dbReference>
<comment type="caution">
    <text evidence="6">The sequence shown here is derived from an EMBL/GenBank/DDBJ whole genome shotgun (WGS) entry which is preliminary data.</text>
</comment>
<dbReference type="EMBL" id="MHQJ01000015">
    <property type="protein sequence ID" value="OHA01507.1"/>
    <property type="molecule type" value="Genomic_DNA"/>
</dbReference>
<organism evidence="6 7">
    <name type="scientific">Candidatus Sungbacteria bacterium RIFCSPHIGHO2_02_FULL_49_12</name>
    <dbReference type="NCBI Taxonomy" id="1802271"/>
    <lineage>
        <taxon>Bacteria</taxon>
        <taxon>Candidatus Sungiibacteriota</taxon>
    </lineage>
</organism>
<keyword evidence="4 5" id="KW-0234">DNA repair</keyword>
<dbReference type="Gene3D" id="3.10.300.10">
    <property type="entry name" value="Methylpurine-DNA glycosylase (MPG)"/>
    <property type="match status" value="1"/>
</dbReference>
<dbReference type="GO" id="GO:0006284">
    <property type="term" value="P:base-excision repair"/>
    <property type="evidence" value="ECO:0007669"/>
    <property type="project" value="InterPro"/>
</dbReference>
<evidence type="ECO:0000256" key="5">
    <source>
        <dbReference type="HAMAP-Rule" id="MF_00527"/>
    </source>
</evidence>
<evidence type="ECO:0000256" key="4">
    <source>
        <dbReference type="ARBA" id="ARBA00023204"/>
    </source>
</evidence>
<evidence type="ECO:0000313" key="7">
    <source>
        <dbReference type="Proteomes" id="UP000177362"/>
    </source>
</evidence>
<dbReference type="HAMAP" id="MF_00527">
    <property type="entry name" value="3MGH"/>
    <property type="match status" value="1"/>
</dbReference>
<reference evidence="6 7" key="1">
    <citation type="journal article" date="2016" name="Nat. Commun.">
        <title>Thousands of microbial genomes shed light on interconnected biogeochemical processes in an aquifer system.</title>
        <authorList>
            <person name="Anantharaman K."/>
            <person name="Brown C.T."/>
            <person name="Hug L.A."/>
            <person name="Sharon I."/>
            <person name="Castelle C.J."/>
            <person name="Probst A.J."/>
            <person name="Thomas B.C."/>
            <person name="Singh A."/>
            <person name="Wilkins M.J."/>
            <person name="Karaoz U."/>
            <person name="Brodie E.L."/>
            <person name="Williams K.H."/>
            <person name="Hubbard S.S."/>
            <person name="Banfield J.F."/>
        </authorList>
    </citation>
    <scope>NUCLEOTIDE SEQUENCE [LARGE SCALE GENOMIC DNA]</scope>
</reference>
<evidence type="ECO:0000256" key="3">
    <source>
        <dbReference type="ARBA" id="ARBA00022801"/>
    </source>
</evidence>
<evidence type="ECO:0000313" key="6">
    <source>
        <dbReference type="EMBL" id="OHA01507.1"/>
    </source>
</evidence>
<protein>
    <recommendedName>
        <fullName evidence="5">Putative 3-methyladenine DNA glycosylase</fullName>
        <ecNumber evidence="5">3.2.2.-</ecNumber>
    </recommendedName>
</protein>
<dbReference type="PANTHER" id="PTHR10429">
    <property type="entry name" value="DNA-3-METHYLADENINE GLYCOSYLASE"/>
    <property type="match status" value="1"/>
</dbReference>
<dbReference type="CDD" id="cd00540">
    <property type="entry name" value="AAG"/>
    <property type="match status" value="1"/>
</dbReference>
<dbReference type="InterPro" id="IPR003180">
    <property type="entry name" value="MPG"/>
</dbReference>